<feature type="transmembrane region" description="Helical" evidence="2">
    <location>
        <begin position="182"/>
        <end position="206"/>
    </location>
</feature>
<evidence type="ECO:0008006" key="5">
    <source>
        <dbReference type="Google" id="ProtNLM"/>
    </source>
</evidence>
<feature type="transmembrane region" description="Helical" evidence="2">
    <location>
        <begin position="552"/>
        <end position="574"/>
    </location>
</feature>
<feature type="region of interest" description="Disordered" evidence="1">
    <location>
        <begin position="591"/>
        <end position="625"/>
    </location>
</feature>
<feature type="region of interest" description="Disordered" evidence="1">
    <location>
        <begin position="119"/>
        <end position="170"/>
    </location>
</feature>
<accession>A0A1B9IWB4</accession>
<feature type="region of interest" description="Disordered" evidence="1">
    <location>
        <begin position="60"/>
        <end position="98"/>
    </location>
</feature>
<evidence type="ECO:0000256" key="2">
    <source>
        <dbReference type="SAM" id="Phobius"/>
    </source>
</evidence>
<keyword evidence="2" id="KW-1133">Transmembrane helix</keyword>
<feature type="region of interest" description="Disordered" evidence="1">
    <location>
        <begin position="1"/>
        <end position="35"/>
    </location>
</feature>
<sequence>MSQQDSDPQITPTASPTPKQGVQSSSSSFSPITPLTSNQYVLSHPVASESLSDLNKASIDTGYTITPTGTGRPSEDIPASAEGSGSRSGSGGSFNSDSILEVLDNDDEDYDEEEVMTFLNNNGHSTNDEETGTEDFEFDVSDPLVNGSGSGSSSRNKRKGRRRRRGGWNEGEEKEEKGLLELIPSLILAHPLPLLPLLALLPYNFLPAGVVFFVPVFCVLALLSACAHVVIVYLAWYLKVSSFEEVFAAVTAKYGKYGLWTGRGFVVCAVFGVVVSWIETLHPLLQPVIETYLPKNAVFESRVFWTIIVSSALLPSLLPSRMTRSLRRSPIVIALLLPVVAFLVIGRTVEIKKASELPQPIGEDNGTENGGEVITEVLGHLLSKRKFGLAGGSSAGAGLTTLTIFFSPHINTLPIHASLARSKSTSFPIPCLLASSLILILCLPLALVPYYLLPPLDQSSPTPISSPTTPSGVFARLPADDGWVNISRILMCVVILGSTNMWILRGRDTILRSMGVDQGERFKAGKWVGIAIWGVVVLVASISGWIAEKIELLGVLSVLAVGWFLPSLFFIITFHVRSPLSIIFPSRNTPISEHDQTNNPGTPSRRLPSSMNEHGHGHNRTNSLNDPSTDILLARKEKQLQKRRLGRRLWQDLLVYIGILPTGVVCLIWTFGSFLGIW</sequence>
<feature type="compositionally biased region" description="Polar residues" evidence="1">
    <location>
        <begin position="591"/>
        <end position="612"/>
    </location>
</feature>
<name>A0A1B9IWB4_9TREE</name>
<keyword evidence="2" id="KW-0812">Transmembrane</keyword>
<feature type="compositionally biased region" description="Acidic residues" evidence="1">
    <location>
        <begin position="128"/>
        <end position="140"/>
    </location>
</feature>
<dbReference type="EMBL" id="KI669460">
    <property type="protein sequence ID" value="OCF59817.1"/>
    <property type="molecule type" value="Genomic_DNA"/>
</dbReference>
<feature type="transmembrane region" description="Helical" evidence="2">
    <location>
        <begin position="427"/>
        <end position="452"/>
    </location>
</feature>
<keyword evidence="4" id="KW-1185">Reference proteome</keyword>
<feature type="compositionally biased region" description="Polar residues" evidence="1">
    <location>
        <begin position="1"/>
        <end position="23"/>
    </location>
</feature>
<feature type="transmembrane region" description="Helical" evidence="2">
    <location>
        <begin position="653"/>
        <end position="677"/>
    </location>
</feature>
<feature type="transmembrane region" description="Helical" evidence="2">
    <location>
        <begin position="257"/>
        <end position="278"/>
    </location>
</feature>
<protein>
    <recommendedName>
        <fullName evidence="5">Amino acid transporter transmembrane domain-containing protein</fullName>
    </recommendedName>
</protein>
<evidence type="ECO:0000256" key="1">
    <source>
        <dbReference type="SAM" id="MobiDB-lite"/>
    </source>
</evidence>
<organism evidence="3 4">
    <name type="scientific">Kwoniella mangroviensis CBS 10435</name>
    <dbReference type="NCBI Taxonomy" id="1331196"/>
    <lineage>
        <taxon>Eukaryota</taxon>
        <taxon>Fungi</taxon>
        <taxon>Dikarya</taxon>
        <taxon>Basidiomycota</taxon>
        <taxon>Agaricomycotina</taxon>
        <taxon>Tremellomycetes</taxon>
        <taxon>Tremellales</taxon>
        <taxon>Cryptococcaceae</taxon>
        <taxon>Kwoniella</taxon>
    </lineage>
</organism>
<dbReference type="GO" id="GO:0015179">
    <property type="term" value="F:L-amino acid transmembrane transporter activity"/>
    <property type="evidence" value="ECO:0007669"/>
    <property type="project" value="TreeGrafter"/>
</dbReference>
<reference evidence="3 4" key="1">
    <citation type="submission" date="2013-07" db="EMBL/GenBank/DDBJ databases">
        <title>The Genome Sequence of Kwoniella mangroviensis CBS10435.</title>
        <authorList>
            <consortium name="The Broad Institute Genome Sequencing Platform"/>
            <person name="Cuomo C."/>
            <person name="Litvintseva A."/>
            <person name="Chen Y."/>
            <person name="Heitman J."/>
            <person name="Sun S."/>
            <person name="Springer D."/>
            <person name="Dromer F."/>
            <person name="Young S.K."/>
            <person name="Zeng Q."/>
            <person name="Gargeya S."/>
            <person name="Fitzgerald M."/>
            <person name="Abouelleil A."/>
            <person name="Alvarado L."/>
            <person name="Berlin A.M."/>
            <person name="Chapman S.B."/>
            <person name="Dewar J."/>
            <person name="Goldberg J."/>
            <person name="Griggs A."/>
            <person name="Gujja S."/>
            <person name="Hansen M."/>
            <person name="Howarth C."/>
            <person name="Imamovic A."/>
            <person name="Larimer J."/>
            <person name="McCowan C."/>
            <person name="Murphy C."/>
            <person name="Pearson M."/>
            <person name="Priest M."/>
            <person name="Roberts A."/>
            <person name="Saif S."/>
            <person name="Shea T."/>
            <person name="Sykes S."/>
            <person name="Wortman J."/>
            <person name="Nusbaum C."/>
            <person name="Birren B."/>
        </authorList>
    </citation>
    <scope>NUCLEOTIDE SEQUENCE [LARGE SCALE GENOMIC DNA]</scope>
    <source>
        <strain evidence="3 4">CBS 10435</strain>
    </source>
</reference>
<dbReference type="PANTHER" id="PTHR22950">
    <property type="entry name" value="AMINO ACID TRANSPORTER"/>
    <property type="match status" value="1"/>
</dbReference>
<dbReference type="GO" id="GO:0005774">
    <property type="term" value="C:vacuolar membrane"/>
    <property type="evidence" value="ECO:0007669"/>
    <property type="project" value="TreeGrafter"/>
</dbReference>
<keyword evidence="2" id="KW-0472">Membrane</keyword>
<reference evidence="4" key="2">
    <citation type="submission" date="2013-12" db="EMBL/GenBank/DDBJ databases">
        <title>Evolution of pathogenesis and genome organization in the Tremellales.</title>
        <authorList>
            <person name="Cuomo C."/>
            <person name="Litvintseva A."/>
            <person name="Heitman J."/>
            <person name="Chen Y."/>
            <person name="Sun S."/>
            <person name="Springer D."/>
            <person name="Dromer F."/>
            <person name="Young S."/>
            <person name="Zeng Q."/>
            <person name="Chapman S."/>
            <person name="Gujja S."/>
            <person name="Saif S."/>
            <person name="Birren B."/>
        </authorList>
    </citation>
    <scope>NUCLEOTIDE SEQUENCE [LARGE SCALE GENOMIC DNA]</scope>
    <source>
        <strain evidence="4">CBS 10435</strain>
    </source>
</reference>
<feature type="transmembrane region" description="Helical" evidence="2">
    <location>
        <begin position="486"/>
        <end position="504"/>
    </location>
</feature>
<dbReference type="Proteomes" id="UP000092583">
    <property type="component" value="Unassembled WGS sequence"/>
</dbReference>
<feature type="compositionally biased region" description="Basic residues" evidence="1">
    <location>
        <begin position="155"/>
        <end position="166"/>
    </location>
</feature>
<dbReference type="PANTHER" id="PTHR22950:SF695">
    <property type="entry name" value="AMINO ACID TRANSPORTER TRANSMEMBRANE DOMAIN-CONTAINING PROTEIN"/>
    <property type="match status" value="1"/>
</dbReference>
<feature type="compositionally biased region" description="Polar residues" evidence="1">
    <location>
        <begin position="61"/>
        <end position="71"/>
    </location>
</feature>
<dbReference type="AlphaFoldDB" id="A0A1B9IWB4"/>
<feature type="transmembrane region" description="Helical" evidence="2">
    <location>
        <begin position="330"/>
        <end position="349"/>
    </location>
</feature>
<proteinExistence type="predicted"/>
<evidence type="ECO:0000313" key="3">
    <source>
        <dbReference type="EMBL" id="OCF59817.1"/>
    </source>
</evidence>
<feature type="transmembrane region" description="Helical" evidence="2">
    <location>
        <begin position="298"/>
        <end position="318"/>
    </location>
</feature>
<dbReference type="OrthoDB" id="3360632at2759"/>
<feature type="transmembrane region" description="Helical" evidence="2">
    <location>
        <begin position="387"/>
        <end position="406"/>
    </location>
</feature>
<feature type="transmembrane region" description="Helical" evidence="2">
    <location>
        <begin position="212"/>
        <end position="236"/>
    </location>
</feature>
<gene>
    <name evidence="3" type="ORF">L486_02490</name>
</gene>
<feature type="transmembrane region" description="Helical" evidence="2">
    <location>
        <begin position="524"/>
        <end position="546"/>
    </location>
</feature>
<evidence type="ECO:0000313" key="4">
    <source>
        <dbReference type="Proteomes" id="UP000092583"/>
    </source>
</evidence>